<accession>A0A1I7TAK1</accession>
<proteinExistence type="predicted"/>
<name>A0A1I7TAK1_9PELO</name>
<evidence type="ECO:0000313" key="2">
    <source>
        <dbReference type="WBParaSite" id="Csp11.Scaffold564.g4047.t2"/>
    </source>
</evidence>
<keyword evidence="1" id="KW-1185">Reference proteome</keyword>
<reference evidence="2" key="1">
    <citation type="submission" date="2016-11" db="UniProtKB">
        <authorList>
            <consortium name="WormBaseParasite"/>
        </authorList>
    </citation>
    <scope>IDENTIFICATION</scope>
</reference>
<sequence length="130" mass="14868">MEKVTIYASTLDRHEIDYDFIKNFKVLVIEGVTELTIPIIQNLQNQIVHFQLYLNDFLQNPDFIVLIKNWVAKNESGLITILNRVRDQIEGAVAGDKCVNIPMSNSTVLKVSYEECTEIKSLIKMTVVPL</sequence>
<organism evidence="1 2">
    <name type="scientific">Caenorhabditis tropicalis</name>
    <dbReference type="NCBI Taxonomy" id="1561998"/>
    <lineage>
        <taxon>Eukaryota</taxon>
        <taxon>Metazoa</taxon>
        <taxon>Ecdysozoa</taxon>
        <taxon>Nematoda</taxon>
        <taxon>Chromadorea</taxon>
        <taxon>Rhabditida</taxon>
        <taxon>Rhabditina</taxon>
        <taxon>Rhabditomorpha</taxon>
        <taxon>Rhabditoidea</taxon>
        <taxon>Rhabditidae</taxon>
        <taxon>Peloderinae</taxon>
        <taxon>Caenorhabditis</taxon>
    </lineage>
</organism>
<dbReference type="WBParaSite" id="Csp11.Scaffold564.g4047.t2">
    <property type="protein sequence ID" value="Csp11.Scaffold564.g4047.t2"/>
    <property type="gene ID" value="Csp11.Scaffold564.g4047"/>
</dbReference>
<dbReference type="AlphaFoldDB" id="A0A1I7TAK1"/>
<evidence type="ECO:0000313" key="1">
    <source>
        <dbReference type="Proteomes" id="UP000095282"/>
    </source>
</evidence>
<protein>
    <submittedName>
        <fullName evidence="2">FBA_2 domain-containing protein</fullName>
    </submittedName>
</protein>
<dbReference type="Proteomes" id="UP000095282">
    <property type="component" value="Unplaced"/>
</dbReference>